<gene>
    <name evidence="8" type="primary">trpC</name>
    <name evidence="10" type="ORF">DBT_1648</name>
</gene>
<dbReference type="GO" id="GO:0004640">
    <property type="term" value="F:phosphoribosylanthranilate isomerase activity"/>
    <property type="evidence" value="ECO:0007669"/>
    <property type="project" value="TreeGrafter"/>
</dbReference>
<evidence type="ECO:0000256" key="6">
    <source>
        <dbReference type="ARBA" id="ARBA00023141"/>
    </source>
</evidence>
<evidence type="ECO:0000256" key="7">
    <source>
        <dbReference type="ARBA" id="ARBA00023239"/>
    </source>
</evidence>
<dbReference type="CDD" id="cd00331">
    <property type="entry name" value="IGPS"/>
    <property type="match status" value="1"/>
</dbReference>
<dbReference type="PANTHER" id="PTHR22854">
    <property type="entry name" value="TRYPTOPHAN BIOSYNTHESIS PROTEIN"/>
    <property type="match status" value="1"/>
</dbReference>
<evidence type="ECO:0000313" key="11">
    <source>
        <dbReference type="Proteomes" id="UP000093080"/>
    </source>
</evidence>
<dbReference type="InterPro" id="IPR013785">
    <property type="entry name" value="Aldolase_TIM"/>
</dbReference>
<comment type="pathway">
    <text evidence="2 8">Amino-acid biosynthesis; L-tryptophan biosynthesis; L-tryptophan from chorismate: step 4/5.</text>
</comment>
<dbReference type="GO" id="GO:0004425">
    <property type="term" value="F:indole-3-glycerol-phosphate synthase activity"/>
    <property type="evidence" value="ECO:0007669"/>
    <property type="project" value="UniProtKB-UniRule"/>
</dbReference>
<dbReference type="AlphaFoldDB" id="A0A1B9F4R8"/>
<keyword evidence="11" id="KW-1185">Reference proteome</keyword>
<dbReference type="PANTHER" id="PTHR22854:SF2">
    <property type="entry name" value="INDOLE-3-GLYCEROL-PHOSPHATE SYNTHASE"/>
    <property type="match status" value="1"/>
</dbReference>
<dbReference type="UniPathway" id="UPA00035">
    <property type="reaction ID" value="UER00043"/>
</dbReference>
<evidence type="ECO:0000256" key="2">
    <source>
        <dbReference type="ARBA" id="ARBA00004696"/>
    </source>
</evidence>
<feature type="domain" description="Indole-3-glycerol phosphate synthase" evidence="9">
    <location>
        <begin position="4"/>
        <end position="245"/>
    </location>
</feature>
<organism evidence="10 11">
    <name type="scientific">Dissulfuribacter thermophilus</name>
    <dbReference type="NCBI Taxonomy" id="1156395"/>
    <lineage>
        <taxon>Bacteria</taxon>
        <taxon>Pseudomonadati</taxon>
        <taxon>Thermodesulfobacteriota</taxon>
        <taxon>Dissulfuribacteria</taxon>
        <taxon>Dissulfuribacterales</taxon>
        <taxon>Dissulfuribacteraceae</taxon>
        <taxon>Dissulfuribacter</taxon>
    </lineage>
</organism>
<proteinExistence type="inferred from homology"/>
<dbReference type="RefSeq" id="WP_067618821.1">
    <property type="nucleotide sequence ID" value="NZ_MAGO01000008.1"/>
</dbReference>
<dbReference type="Gene3D" id="3.20.20.70">
    <property type="entry name" value="Aldolase class I"/>
    <property type="match status" value="1"/>
</dbReference>
<dbReference type="EC" id="4.1.1.48" evidence="8"/>
<dbReference type="InterPro" id="IPR045186">
    <property type="entry name" value="Indole-3-glycerol_P_synth"/>
</dbReference>
<keyword evidence="5 8" id="KW-0822">Tryptophan biosynthesis</keyword>
<dbReference type="Pfam" id="PF00218">
    <property type="entry name" value="IGPS"/>
    <property type="match status" value="1"/>
</dbReference>
<evidence type="ECO:0000256" key="8">
    <source>
        <dbReference type="HAMAP-Rule" id="MF_00134"/>
    </source>
</evidence>
<dbReference type="InterPro" id="IPR011060">
    <property type="entry name" value="RibuloseP-bd_barrel"/>
</dbReference>
<evidence type="ECO:0000256" key="5">
    <source>
        <dbReference type="ARBA" id="ARBA00022822"/>
    </source>
</evidence>
<sequence>MHILDTIIQHKKEEIQALKKKGIEEVFDGSFERLSFFDALKNPPHPGIIAEVKKASPSKGVIREDFRPLDIAKYYEESGARAISVLTDERFFQGRKEYLSTIKANVSIPCLRKDFIIDHIQVEESNALGADAILLIVACLEISLLKELLHHVEELGMDALVEVHDEREAEQALKAGARIIGINNRDLRDFSVSLDTTFRVMEALPSDTIVVSESGIGSTEAFKRLIEHGVHGALIGESFMRDPELLREFVSIGHVSRCHKEYARRPGPGVFSKSQSQMS</sequence>
<dbReference type="InterPro" id="IPR013798">
    <property type="entry name" value="Indole-3-glycerol_P_synth_dom"/>
</dbReference>
<dbReference type="NCBIfam" id="NF001377">
    <property type="entry name" value="PRK00278.2-4"/>
    <property type="match status" value="1"/>
</dbReference>
<dbReference type="Proteomes" id="UP000093080">
    <property type="component" value="Unassembled WGS sequence"/>
</dbReference>
<comment type="catalytic activity">
    <reaction evidence="1 8">
        <text>1-(2-carboxyphenylamino)-1-deoxy-D-ribulose 5-phosphate + H(+) = (1S,2R)-1-C-(indol-3-yl)glycerol 3-phosphate + CO2 + H2O</text>
        <dbReference type="Rhea" id="RHEA:23476"/>
        <dbReference type="ChEBI" id="CHEBI:15377"/>
        <dbReference type="ChEBI" id="CHEBI:15378"/>
        <dbReference type="ChEBI" id="CHEBI:16526"/>
        <dbReference type="ChEBI" id="CHEBI:58613"/>
        <dbReference type="ChEBI" id="CHEBI:58866"/>
        <dbReference type="EC" id="4.1.1.48"/>
    </reaction>
</comment>
<dbReference type="OrthoDB" id="9804217at2"/>
<evidence type="ECO:0000259" key="9">
    <source>
        <dbReference type="Pfam" id="PF00218"/>
    </source>
</evidence>
<comment type="similarity">
    <text evidence="8">Belongs to the TrpC family.</text>
</comment>
<dbReference type="STRING" id="1156395.DBT_1648"/>
<comment type="caution">
    <text evidence="10">The sequence shown here is derived from an EMBL/GenBank/DDBJ whole genome shotgun (WGS) entry which is preliminary data.</text>
</comment>
<evidence type="ECO:0000256" key="3">
    <source>
        <dbReference type="ARBA" id="ARBA00022605"/>
    </source>
</evidence>
<dbReference type="PROSITE" id="PS00614">
    <property type="entry name" value="IGPS"/>
    <property type="match status" value="1"/>
</dbReference>
<evidence type="ECO:0000313" key="10">
    <source>
        <dbReference type="EMBL" id="OCC14853.1"/>
    </source>
</evidence>
<keyword evidence="7 8" id="KW-0456">Lyase</keyword>
<dbReference type="InterPro" id="IPR001468">
    <property type="entry name" value="Indole-3-GlycerolPSynthase_CS"/>
</dbReference>
<keyword evidence="3 8" id="KW-0028">Amino-acid biosynthesis</keyword>
<evidence type="ECO:0000256" key="1">
    <source>
        <dbReference type="ARBA" id="ARBA00001633"/>
    </source>
</evidence>
<dbReference type="SUPFAM" id="SSF51366">
    <property type="entry name" value="Ribulose-phoshate binding barrel"/>
    <property type="match status" value="1"/>
</dbReference>
<keyword evidence="4 8" id="KW-0210">Decarboxylase</keyword>
<dbReference type="FunFam" id="3.20.20.70:FF:000024">
    <property type="entry name" value="Indole-3-glycerol phosphate synthase"/>
    <property type="match status" value="1"/>
</dbReference>
<reference evidence="10 11" key="1">
    <citation type="submission" date="2016-06" db="EMBL/GenBank/DDBJ databases">
        <title>Respiratory ammonification of nitrate coupled to the oxidation of elemental sulfur in deep-sea autotrophic thermophilic bacteria.</title>
        <authorList>
            <person name="Slobodkina G.B."/>
            <person name="Mardanov A.V."/>
            <person name="Ravin N.V."/>
            <person name="Frolova A.A."/>
            <person name="Viryasiv M.B."/>
            <person name="Chernyh N.A."/>
            <person name="Bonch-Osmolovskaya E.A."/>
            <person name="Slobodkin A.I."/>
        </authorList>
    </citation>
    <scope>NUCLEOTIDE SEQUENCE [LARGE SCALE GENOMIC DNA]</scope>
    <source>
        <strain evidence="10 11">S69</strain>
    </source>
</reference>
<accession>A0A1B9F4R8</accession>
<dbReference type="HAMAP" id="MF_00134_B">
    <property type="entry name" value="IGPS_B"/>
    <property type="match status" value="1"/>
</dbReference>
<evidence type="ECO:0000256" key="4">
    <source>
        <dbReference type="ARBA" id="ARBA00022793"/>
    </source>
</evidence>
<dbReference type="PATRIC" id="fig|1156395.6.peg.1665"/>
<dbReference type="GO" id="GO:0000162">
    <property type="term" value="P:L-tryptophan biosynthetic process"/>
    <property type="evidence" value="ECO:0007669"/>
    <property type="project" value="UniProtKB-UniRule"/>
</dbReference>
<dbReference type="EMBL" id="MAGO01000008">
    <property type="protein sequence ID" value="OCC14853.1"/>
    <property type="molecule type" value="Genomic_DNA"/>
</dbReference>
<protein>
    <recommendedName>
        <fullName evidence="8">Indole-3-glycerol phosphate synthase</fullName>
        <shortName evidence="8">IGPS</shortName>
        <ecNumber evidence="8">4.1.1.48</ecNumber>
    </recommendedName>
</protein>
<name>A0A1B9F4R8_9BACT</name>
<keyword evidence="6 8" id="KW-0057">Aromatic amino acid biosynthesis</keyword>